<evidence type="ECO:0000259" key="3">
    <source>
        <dbReference type="Pfam" id="PF00857"/>
    </source>
</evidence>
<protein>
    <submittedName>
        <fullName evidence="4">Cysteine hydrolase</fullName>
    </submittedName>
</protein>
<dbReference type="RefSeq" id="WP_206100229.1">
    <property type="nucleotide sequence ID" value="NZ_CP070969.1"/>
</dbReference>
<dbReference type="PANTHER" id="PTHR43540:SF14">
    <property type="entry name" value="ISOCHORISMATASE"/>
    <property type="match status" value="1"/>
</dbReference>
<dbReference type="InterPro" id="IPR036380">
    <property type="entry name" value="Isochorismatase-like_sf"/>
</dbReference>
<dbReference type="InterPro" id="IPR050272">
    <property type="entry name" value="Isochorismatase-like_hydrls"/>
</dbReference>
<evidence type="ECO:0000313" key="5">
    <source>
        <dbReference type="Proteomes" id="UP000663452"/>
    </source>
</evidence>
<accession>A0ABX7L4H6</accession>
<feature type="domain" description="Isochorismatase-like" evidence="3">
    <location>
        <begin position="3"/>
        <end position="141"/>
    </location>
</feature>
<dbReference type="Proteomes" id="UP000663452">
    <property type="component" value="Chromosome"/>
</dbReference>
<dbReference type="PANTHER" id="PTHR43540">
    <property type="entry name" value="PEROXYUREIDOACRYLATE/UREIDOACRYLATE AMIDOHYDROLASE-RELATED"/>
    <property type="match status" value="1"/>
</dbReference>
<dbReference type="SUPFAM" id="SSF52499">
    <property type="entry name" value="Isochorismatase-like hydrolases"/>
    <property type="match status" value="1"/>
</dbReference>
<sequence length="178" mass="20453">MTTALLIIDVQEAMFSYPDMKLYDVDNVMKRIVSLLDKARSANIPVVYIQHTEDEEYTKGLPTWEISSLVKPREGETIVEKPTWDAFHRTLLHEELQRQGITDLVICGMQTEFCLDSTCRRAFSMDYNNILVQDAHSTFDNGNLSGEEIVKHHNGVLGGRFVKLRPADEITFQPYETR</sequence>
<dbReference type="GO" id="GO:0016787">
    <property type="term" value="F:hydrolase activity"/>
    <property type="evidence" value="ECO:0007669"/>
    <property type="project" value="UniProtKB-KW"/>
</dbReference>
<dbReference type="CDD" id="cd01014">
    <property type="entry name" value="nicotinamidase_related"/>
    <property type="match status" value="1"/>
</dbReference>
<name>A0ABX7L4H6_9BACL</name>
<reference evidence="4 5" key="1">
    <citation type="submission" date="2021-02" db="EMBL/GenBank/DDBJ databases">
        <title>Paenibacillus tianjinensis sp. nov.</title>
        <authorList>
            <person name="Liu H."/>
        </authorList>
    </citation>
    <scope>NUCLEOTIDE SEQUENCE [LARGE SCALE GENOMIC DNA]</scope>
    <source>
        <strain evidence="4 5">TB2019</strain>
    </source>
</reference>
<comment type="similarity">
    <text evidence="1">Belongs to the isochorismatase family.</text>
</comment>
<keyword evidence="2 4" id="KW-0378">Hydrolase</keyword>
<evidence type="ECO:0000313" key="4">
    <source>
        <dbReference type="EMBL" id="QSF42532.1"/>
    </source>
</evidence>
<proteinExistence type="inferred from homology"/>
<keyword evidence="5" id="KW-1185">Reference proteome</keyword>
<evidence type="ECO:0000256" key="1">
    <source>
        <dbReference type="ARBA" id="ARBA00006336"/>
    </source>
</evidence>
<dbReference type="Gene3D" id="3.40.50.850">
    <property type="entry name" value="Isochorismatase-like"/>
    <property type="match status" value="1"/>
</dbReference>
<dbReference type="Pfam" id="PF00857">
    <property type="entry name" value="Isochorismatase"/>
    <property type="match status" value="1"/>
</dbReference>
<gene>
    <name evidence="4" type="ORF">JRJ22_14455</name>
</gene>
<dbReference type="EMBL" id="CP070969">
    <property type="protein sequence ID" value="QSF42532.1"/>
    <property type="molecule type" value="Genomic_DNA"/>
</dbReference>
<organism evidence="4 5">
    <name type="scientific">Paenibacillus tianjinensis</name>
    <dbReference type="NCBI Taxonomy" id="2810347"/>
    <lineage>
        <taxon>Bacteria</taxon>
        <taxon>Bacillati</taxon>
        <taxon>Bacillota</taxon>
        <taxon>Bacilli</taxon>
        <taxon>Bacillales</taxon>
        <taxon>Paenibacillaceae</taxon>
        <taxon>Paenibacillus</taxon>
    </lineage>
</organism>
<dbReference type="InterPro" id="IPR000868">
    <property type="entry name" value="Isochorismatase-like_dom"/>
</dbReference>
<evidence type="ECO:0000256" key="2">
    <source>
        <dbReference type="ARBA" id="ARBA00022801"/>
    </source>
</evidence>